<sequence length="138" mass="15068">MNPLNMENAANKPIVPITLVLVAGSNYQAREAWIATAIASLPSQENAAVLLEGLPTGVMSLQAHTHLLIERIAPGCFCCVGQLALRVTLNRLIKQITRQNTKKLFIAINDAQHVTALQQSLSSPPYDQLLRTDEVIML</sequence>
<protein>
    <submittedName>
        <fullName evidence="1">GTPase</fullName>
    </submittedName>
</protein>
<name>A0ABV6IG74_9BURK</name>
<dbReference type="RefSeq" id="WP_390212987.1">
    <property type="nucleotide sequence ID" value="NZ_JBHLXJ010000013.1"/>
</dbReference>
<evidence type="ECO:0000313" key="1">
    <source>
        <dbReference type="EMBL" id="MFC0350573.1"/>
    </source>
</evidence>
<proteinExistence type="predicted"/>
<dbReference type="EMBL" id="JBHLXJ010000013">
    <property type="protein sequence ID" value="MFC0350573.1"/>
    <property type="molecule type" value="Genomic_DNA"/>
</dbReference>
<dbReference type="Proteomes" id="UP001589844">
    <property type="component" value="Unassembled WGS sequence"/>
</dbReference>
<keyword evidence="2" id="KW-1185">Reference proteome</keyword>
<accession>A0ABV6IG74</accession>
<gene>
    <name evidence="1" type="ORF">ACFFJH_12190</name>
</gene>
<organism evidence="1 2">
    <name type="scientific">Undibacterium danionis</name>
    <dbReference type="NCBI Taxonomy" id="1812100"/>
    <lineage>
        <taxon>Bacteria</taxon>
        <taxon>Pseudomonadati</taxon>
        <taxon>Pseudomonadota</taxon>
        <taxon>Betaproteobacteria</taxon>
        <taxon>Burkholderiales</taxon>
        <taxon>Oxalobacteraceae</taxon>
        <taxon>Undibacterium</taxon>
    </lineage>
</organism>
<reference evidence="1 2" key="1">
    <citation type="submission" date="2024-09" db="EMBL/GenBank/DDBJ databases">
        <authorList>
            <person name="Sun Q."/>
            <person name="Mori K."/>
        </authorList>
    </citation>
    <scope>NUCLEOTIDE SEQUENCE [LARGE SCALE GENOMIC DNA]</scope>
    <source>
        <strain evidence="1 2">CCM 8677</strain>
    </source>
</reference>
<evidence type="ECO:0000313" key="2">
    <source>
        <dbReference type="Proteomes" id="UP001589844"/>
    </source>
</evidence>
<comment type="caution">
    <text evidence="1">The sequence shown here is derived from an EMBL/GenBank/DDBJ whole genome shotgun (WGS) entry which is preliminary data.</text>
</comment>